<organism evidence="2 3">
    <name type="scientific">Geodermatophilus obscurus</name>
    <dbReference type="NCBI Taxonomy" id="1861"/>
    <lineage>
        <taxon>Bacteria</taxon>
        <taxon>Bacillati</taxon>
        <taxon>Actinomycetota</taxon>
        <taxon>Actinomycetes</taxon>
        <taxon>Geodermatophilales</taxon>
        <taxon>Geodermatophilaceae</taxon>
        <taxon>Geodermatophilus</taxon>
    </lineage>
</organism>
<protein>
    <submittedName>
        <fullName evidence="2">UPF0716 protein FxsA</fullName>
    </submittedName>
</protein>
<feature type="transmembrane region" description="Helical" evidence="1">
    <location>
        <begin position="12"/>
        <end position="32"/>
    </location>
</feature>
<evidence type="ECO:0000313" key="3">
    <source>
        <dbReference type="Proteomes" id="UP000183642"/>
    </source>
</evidence>
<proteinExistence type="predicted"/>
<keyword evidence="1" id="KW-0812">Transmembrane</keyword>
<dbReference type="InterPro" id="IPR007313">
    <property type="entry name" value="FxsA"/>
</dbReference>
<keyword evidence="3" id="KW-1185">Reference proteome</keyword>
<dbReference type="AlphaFoldDB" id="A0A1I5CTH0"/>
<dbReference type="RefSeq" id="WP_075011926.1">
    <property type="nucleotide sequence ID" value="NZ_FOWE01000001.1"/>
</dbReference>
<dbReference type="Proteomes" id="UP000183642">
    <property type="component" value="Unassembled WGS sequence"/>
</dbReference>
<keyword evidence="1" id="KW-1133">Transmembrane helix</keyword>
<keyword evidence="1" id="KW-0472">Membrane</keyword>
<dbReference type="EMBL" id="FOWE01000001">
    <property type="protein sequence ID" value="SFN90279.1"/>
    <property type="molecule type" value="Genomic_DNA"/>
</dbReference>
<evidence type="ECO:0000256" key="1">
    <source>
        <dbReference type="SAM" id="Phobius"/>
    </source>
</evidence>
<dbReference type="OrthoDB" id="9792788at2"/>
<dbReference type="PANTHER" id="PTHR35335:SF1">
    <property type="entry name" value="UPF0716 PROTEIN FXSA"/>
    <property type="match status" value="1"/>
</dbReference>
<feature type="transmembrane region" description="Helical" evidence="1">
    <location>
        <begin position="82"/>
        <end position="106"/>
    </location>
</feature>
<dbReference type="PANTHER" id="PTHR35335">
    <property type="entry name" value="UPF0716 PROTEIN FXSA"/>
    <property type="match status" value="1"/>
</dbReference>
<gene>
    <name evidence="2" type="ORF">SAMN05660359_00533</name>
</gene>
<dbReference type="GO" id="GO:0016020">
    <property type="term" value="C:membrane"/>
    <property type="evidence" value="ECO:0007669"/>
    <property type="project" value="InterPro"/>
</dbReference>
<evidence type="ECO:0000313" key="2">
    <source>
        <dbReference type="EMBL" id="SFN90279.1"/>
    </source>
</evidence>
<reference evidence="3" key="1">
    <citation type="submission" date="2016-10" db="EMBL/GenBank/DDBJ databases">
        <authorList>
            <person name="Varghese N."/>
            <person name="Submissions S."/>
        </authorList>
    </citation>
    <scope>NUCLEOTIDE SEQUENCE [LARGE SCALE GENOMIC DNA]</scope>
    <source>
        <strain evidence="3">DSM 43161</strain>
    </source>
</reference>
<accession>A0A1I5CTH0</accession>
<sequence>MGQQVRGRRIRVLVGLWALAEIAVFVLVAAWIGVGWTLVAALATTVLGWTLTARQGGRALAELRERAQAHRSPGRAAGDAGLVAVGGVLMVLPGFLGDVVGLLFLLPPTRPLVRAAVGRGLAARLGVLGVAVPVRVRSTRAPDFPYPGGPVRVIEGEVIEGEVAEGGVVGEHLTR</sequence>
<dbReference type="Pfam" id="PF04186">
    <property type="entry name" value="FxsA"/>
    <property type="match status" value="1"/>
</dbReference>
<dbReference type="NCBIfam" id="NF008528">
    <property type="entry name" value="PRK11463.1-2"/>
    <property type="match status" value="1"/>
</dbReference>
<name>A0A1I5CTH0_9ACTN</name>